<evidence type="ECO:0000256" key="1">
    <source>
        <dbReference type="SAM" id="MobiDB-lite"/>
    </source>
</evidence>
<name>A0A8K0K874_LADFU</name>
<gene>
    <name evidence="2" type="ORF">J437_LFUL006109</name>
</gene>
<evidence type="ECO:0000313" key="3">
    <source>
        <dbReference type="Proteomes" id="UP000792457"/>
    </source>
</evidence>
<reference evidence="2" key="1">
    <citation type="submission" date="2013-04" db="EMBL/GenBank/DDBJ databases">
        <authorList>
            <person name="Qu J."/>
            <person name="Murali S.C."/>
            <person name="Bandaranaike D."/>
            <person name="Bellair M."/>
            <person name="Blankenburg K."/>
            <person name="Chao H."/>
            <person name="Dinh H."/>
            <person name="Doddapaneni H."/>
            <person name="Downs B."/>
            <person name="Dugan-Rocha S."/>
            <person name="Elkadiri S."/>
            <person name="Gnanaolivu R.D."/>
            <person name="Hernandez B."/>
            <person name="Javaid M."/>
            <person name="Jayaseelan J.C."/>
            <person name="Lee S."/>
            <person name="Li M."/>
            <person name="Ming W."/>
            <person name="Munidasa M."/>
            <person name="Muniz J."/>
            <person name="Nguyen L."/>
            <person name="Ongeri F."/>
            <person name="Osuji N."/>
            <person name="Pu L.-L."/>
            <person name="Puazo M."/>
            <person name="Qu C."/>
            <person name="Quiroz J."/>
            <person name="Raj R."/>
            <person name="Weissenberger G."/>
            <person name="Xin Y."/>
            <person name="Zou X."/>
            <person name="Han Y."/>
            <person name="Richards S."/>
            <person name="Worley K."/>
            <person name="Muzny D."/>
            <person name="Gibbs R."/>
        </authorList>
    </citation>
    <scope>NUCLEOTIDE SEQUENCE</scope>
    <source>
        <strain evidence="2">Sampled in the wild</strain>
    </source>
</reference>
<feature type="region of interest" description="Disordered" evidence="1">
    <location>
        <begin position="1"/>
        <end position="21"/>
    </location>
</feature>
<protein>
    <submittedName>
        <fullName evidence="2">Uncharacterized protein</fullName>
    </submittedName>
</protein>
<dbReference type="EMBL" id="KZ308469">
    <property type="protein sequence ID" value="KAG8230177.1"/>
    <property type="molecule type" value="Genomic_DNA"/>
</dbReference>
<reference evidence="2" key="2">
    <citation type="submission" date="2017-10" db="EMBL/GenBank/DDBJ databases">
        <title>Ladona fulva Genome sequencing and assembly.</title>
        <authorList>
            <person name="Murali S."/>
            <person name="Richards S."/>
            <person name="Bandaranaike D."/>
            <person name="Bellair M."/>
            <person name="Blankenburg K."/>
            <person name="Chao H."/>
            <person name="Dinh H."/>
            <person name="Doddapaneni H."/>
            <person name="Dugan-Rocha S."/>
            <person name="Elkadiri S."/>
            <person name="Gnanaolivu R."/>
            <person name="Hernandez B."/>
            <person name="Skinner E."/>
            <person name="Javaid M."/>
            <person name="Lee S."/>
            <person name="Li M."/>
            <person name="Ming W."/>
            <person name="Munidasa M."/>
            <person name="Muniz J."/>
            <person name="Nguyen L."/>
            <person name="Hughes D."/>
            <person name="Osuji N."/>
            <person name="Pu L.-L."/>
            <person name="Puazo M."/>
            <person name="Qu C."/>
            <person name="Quiroz J."/>
            <person name="Raj R."/>
            <person name="Weissenberger G."/>
            <person name="Xin Y."/>
            <person name="Zou X."/>
            <person name="Han Y."/>
            <person name="Worley K."/>
            <person name="Muzny D."/>
            <person name="Gibbs R."/>
        </authorList>
    </citation>
    <scope>NUCLEOTIDE SEQUENCE</scope>
    <source>
        <strain evidence="2">Sampled in the wild</strain>
    </source>
</reference>
<dbReference type="Proteomes" id="UP000792457">
    <property type="component" value="Unassembled WGS sequence"/>
</dbReference>
<evidence type="ECO:0000313" key="2">
    <source>
        <dbReference type="EMBL" id="KAG8230177.1"/>
    </source>
</evidence>
<dbReference type="OrthoDB" id="6479173at2759"/>
<organism evidence="2 3">
    <name type="scientific">Ladona fulva</name>
    <name type="common">Scarce chaser dragonfly</name>
    <name type="synonym">Libellula fulva</name>
    <dbReference type="NCBI Taxonomy" id="123851"/>
    <lineage>
        <taxon>Eukaryota</taxon>
        <taxon>Metazoa</taxon>
        <taxon>Ecdysozoa</taxon>
        <taxon>Arthropoda</taxon>
        <taxon>Hexapoda</taxon>
        <taxon>Insecta</taxon>
        <taxon>Pterygota</taxon>
        <taxon>Palaeoptera</taxon>
        <taxon>Odonata</taxon>
        <taxon>Epiprocta</taxon>
        <taxon>Anisoptera</taxon>
        <taxon>Libelluloidea</taxon>
        <taxon>Libellulidae</taxon>
        <taxon>Ladona</taxon>
    </lineage>
</organism>
<sequence>MAAITTTTSGRHGRLPRPSSPSPRILSFFAYSERISTASQLHMLQRAPVLIPQGSAASKRHPLDRIWWVTSELEFADRAIFTECKDCCYCRKSMSSIPQAMHAACKVHMNLEDGGLWQTSSLLEDKGQQKGVMDHPLAKYNSKLMNSIWGLYNRYSVHNFKRVTEEDKPGRADFAIGKVQPNQASSASPGSVAGQALTTPSVPIRDASPLNTLPPLESISAVQFAVDLNKYYKIKLFMVNLVVLSNILDIINNRILL</sequence>
<proteinExistence type="predicted"/>
<dbReference type="AlphaFoldDB" id="A0A8K0K874"/>
<accession>A0A8K0K874</accession>
<comment type="caution">
    <text evidence="2">The sequence shown here is derived from an EMBL/GenBank/DDBJ whole genome shotgun (WGS) entry which is preliminary data.</text>
</comment>
<keyword evidence="3" id="KW-1185">Reference proteome</keyword>